<feature type="transmembrane region" description="Helical" evidence="8">
    <location>
        <begin position="226"/>
        <end position="251"/>
    </location>
</feature>
<evidence type="ECO:0000256" key="2">
    <source>
        <dbReference type="ARBA" id="ARBA00022448"/>
    </source>
</evidence>
<feature type="transmembrane region" description="Helical" evidence="8">
    <location>
        <begin position="165"/>
        <end position="186"/>
    </location>
</feature>
<dbReference type="EMBL" id="JBHXOF010000001">
    <property type="protein sequence ID" value="MFD4211398.1"/>
    <property type="molecule type" value="Genomic_DNA"/>
</dbReference>
<feature type="transmembrane region" description="Helical" evidence="8">
    <location>
        <begin position="361"/>
        <end position="382"/>
    </location>
</feature>
<dbReference type="InterPro" id="IPR036259">
    <property type="entry name" value="MFS_trans_sf"/>
</dbReference>
<comment type="caution">
    <text evidence="9">The sequence shown here is derived from an EMBL/GenBank/DDBJ whole genome shotgun (WGS) entry which is preliminary data.</text>
</comment>
<keyword evidence="4 8" id="KW-0812">Transmembrane</keyword>
<keyword evidence="6 8" id="KW-0472">Membrane</keyword>
<evidence type="ECO:0000256" key="3">
    <source>
        <dbReference type="ARBA" id="ARBA00022475"/>
    </source>
</evidence>
<keyword evidence="10" id="KW-1185">Reference proteome</keyword>
<gene>
    <name evidence="9" type="ORF">ACFWSS_00620</name>
</gene>
<dbReference type="SUPFAM" id="SSF103473">
    <property type="entry name" value="MFS general substrate transporter"/>
    <property type="match status" value="1"/>
</dbReference>
<evidence type="ECO:0000256" key="4">
    <source>
        <dbReference type="ARBA" id="ARBA00022692"/>
    </source>
</evidence>
<feature type="transmembrane region" description="Helical" evidence="8">
    <location>
        <begin position="388"/>
        <end position="407"/>
    </location>
</feature>
<proteinExistence type="predicted"/>
<name>A0ABW6E8N5_9ACTN</name>
<sequence>MPVRWIPAAGPARGLAVAQLVNSLGDGAYYVCSALYFSQVVGLSAAQIGLGLTLAWGVGAVAGVPLGALADRRGPRGTAVALALATAVCVAAFLGVRSFLPFVLAACAYATAQCGLAAARQSLLAGLVGKSERTGVLAHLQSALNAGLALGAALGGLALHVGTAGAYLAVLALDAVAFAGCALLLARLPEPRRMTAPAPAEGGPVEGDPAEGGPAPVPSVLRDGPYALVAALNMVMLLRMPLISVAVPLWIAGHTTAPGWTVSALLVLNTGAVMLFQVRTAAAVRDLPSAVRTVRSGGVLMLLSCAVFAGSALDAPLWALFAVLLVAAGLQVWGEMRQSAGAWQISFDLAPAGRQGQYQGFFGAGVPVARMLGPLLLTTLIVTWGPPGWLVLGALFLGAGAAMGPAVRRAERNRPTAPVVASVVPSEPPSTGRFGPSEPPSTGRFRPSEPPSTAR</sequence>
<evidence type="ECO:0000313" key="10">
    <source>
        <dbReference type="Proteomes" id="UP001598251"/>
    </source>
</evidence>
<evidence type="ECO:0000256" key="6">
    <source>
        <dbReference type="ARBA" id="ARBA00023136"/>
    </source>
</evidence>
<feature type="region of interest" description="Disordered" evidence="7">
    <location>
        <begin position="411"/>
        <end position="455"/>
    </location>
</feature>
<dbReference type="RefSeq" id="WP_382824649.1">
    <property type="nucleotide sequence ID" value="NZ_JBHXLY010000004.1"/>
</dbReference>
<feature type="transmembrane region" description="Helical" evidence="8">
    <location>
        <begin position="315"/>
        <end position="334"/>
    </location>
</feature>
<dbReference type="Gene3D" id="1.20.1250.20">
    <property type="entry name" value="MFS general substrate transporter like domains"/>
    <property type="match status" value="1"/>
</dbReference>
<dbReference type="PANTHER" id="PTHR23517">
    <property type="entry name" value="RESISTANCE PROTEIN MDTM, PUTATIVE-RELATED-RELATED"/>
    <property type="match status" value="1"/>
</dbReference>
<dbReference type="Proteomes" id="UP001598251">
    <property type="component" value="Unassembled WGS sequence"/>
</dbReference>
<dbReference type="InterPro" id="IPR050171">
    <property type="entry name" value="MFS_Transporters"/>
</dbReference>
<dbReference type="InterPro" id="IPR011701">
    <property type="entry name" value="MFS"/>
</dbReference>
<feature type="region of interest" description="Disordered" evidence="7">
    <location>
        <begin position="195"/>
        <end position="214"/>
    </location>
</feature>
<evidence type="ECO:0000256" key="5">
    <source>
        <dbReference type="ARBA" id="ARBA00022989"/>
    </source>
</evidence>
<feature type="compositionally biased region" description="Low complexity" evidence="7">
    <location>
        <begin position="415"/>
        <end position="431"/>
    </location>
</feature>
<reference evidence="9 10" key="1">
    <citation type="submission" date="2024-09" db="EMBL/GenBank/DDBJ databases">
        <title>The Natural Products Discovery Center: Release of the First 8490 Sequenced Strains for Exploring Actinobacteria Biosynthetic Diversity.</title>
        <authorList>
            <person name="Kalkreuter E."/>
            <person name="Kautsar S.A."/>
            <person name="Yang D."/>
            <person name="Bader C.D."/>
            <person name="Teijaro C.N."/>
            <person name="Fluegel L."/>
            <person name="Davis C.M."/>
            <person name="Simpson J.R."/>
            <person name="Lauterbach L."/>
            <person name="Steele A.D."/>
            <person name="Gui C."/>
            <person name="Meng S."/>
            <person name="Li G."/>
            <person name="Viehrig K."/>
            <person name="Ye F."/>
            <person name="Su P."/>
            <person name="Kiefer A.F."/>
            <person name="Nichols A."/>
            <person name="Cepeda A.J."/>
            <person name="Yan W."/>
            <person name="Fan B."/>
            <person name="Jiang Y."/>
            <person name="Adhikari A."/>
            <person name="Zheng C.-J."/>
            <person name="Schuster L."/>
            <person name="Cowan T.M."/>
            <person name="Smanski M.J."/>
            <person name="Chevrette M.G."/>
            <person name="De Carvalho L.P.S."/>
            <person name="Shen B."/>
        </authorList>
    </citation>
    <scope>NUCLEOTIDE SEQUENCE [LARGE SCALE GENOMIC DNA]</scope>
    <source>
        <strain evidence="9 10">NPDC058546</strain>
    </source>
</reference>
<evidence type="ECO:0000256" key="1">
    <source>
        <dbReference type="ARBA" id="ARBA00004651"/>
    </source>
</evidence>
<feature type="transmembrane region" description="Helical" evidence="8">
    <location>
        <begin position="290"/>
        <end position="309"/>
    </location>
</feature>
<dbReference type="PANTHER" id="PTHR23517:SF2">
    <property type="entry name" value="MULTIDRUG RESISTANCE PROTEIN MDTH"/>
    <property type="match status" value="1"/>
</dbReference>
<evidence type="ECO:0000313" key="9">
    <source>
        <dbReference type="EMBL" id="MFD4211398.1"/>
    </source>
</evidence>
<keyword evidence="5 8" id="KW-1133">Transmembrane helix</keyword>
<evidence type="ECO:0000256" key="7">
    <source>
        <dbReference type="SAM" id="MobiDB-lite"/>
    </source>
</evidence>
<keyword evidence="2" id="KW-0813">Transport</keyword>
<dbReference type="Pfam" id="PF07690">
    <property type="entry name" value="MFS_1"/>
    <property type="match status" value="1"/>
</dbReference>
<accession>A0ABW6E8N5</accession>
<feature type="transmembrane region" description="Helical" evidence="8">
    <location>
        <begin position="257"/>
        <end position="278"/>
    </location>
</feature>
<comment type="subcellular location">
    <subcellularLocation>
        <location evidence="1">Cell membrane</location>
        <topology evidence="1">Multi-pass membrane protein</topology>
    </subcellularLocation>
</comment>
<keyword evidence="3" id="KW-1003">Cell membrane</keyword>
<protein>
    <submittedName>
        <fullName evidence="9">MFS transporter</fullName>
    </submittedName>
</protein>
<evidence type="ECO:0000256" key="8">
    <source>
        <dbReference type="SAM" id="Phobius"/>
    </source>
</evidence>
<feature type="transmembrane region" description="Helical" evidence="8">
    <location>
        <begin position="77"/>
        <end position="96"/>
    </location>
</feature>
<organism evidence="9 10">
    <name type="scientific">Streptomyces sindenensis</name>
    <dbReference type="NCBI Taxonomy" id="67363"/>
    <lineage>
        <taxon>Bacteria</taxon>
        <taxon>Bacillati</taxon>
        <taxon>Actinomycetota</taxon>
        <taxon>Actinomycetes</taxon>
        <taxon>Kitasatosporales</taxon>
        <taxon>Streptomycetaceae</taxon>
        <taxon>Streptomyces</taxon>
    </lineage>
</organism>
<feature type="transmembrane region" description="Helical" evidence="8">
    <location>
        <begin position="45"/>
        <end position="70"/>
    </location>
</feature>